<dbReference type="InterPro" id="IPR052353">
    <property type="entry name" value="Benzoxazolinone_Detox_Enz"/>
</dbReference>
<reference evidence="2 3" key="1">
    <citation type="journal article" date="2015" name="Stand. Genomic Sci.">
        <title>Genomic Encyclopedia of Bacterial and Archaeal Type Strains, Phase III: the genomes of soil and plant-associated and newly described type strains.</title>
        <authorList>
            <person name="Whitman W.B."/>
            <person name="Woyke T."/>
            <person name="Klenk H.P."/>
            <person name="Zhou Y."/>
            <person name="Lilburn T.G."/>
            <person name="Beck B.J."/>
            <person name="De Vos P."/>
            <person name="Vandamme P."/>
            <person name="Eisen J.A."/>
            <person name="Garrity G."/>
            <person name="Hugenholtz P."/>
            <person name="Kyrpides N.C."/>
        </authorList>
    </citation>
    <scope>NUCLEOTIDE SEQUENCE [LARGE SCALE GENOMIC DNA]</scope>
    <source>
        <strain evidence="2 3">CGMCC 1.10136</strain>
    </source>
</reference>
<dbReference type="Gene3D" id="2.40.33.20">
    <property type="entry name" value="PK beta-barrel domain-like"/>
    <property type="match status" value="1"/>
</dbReference>
<sequence length="264" mass="29095">MDVRTAPSDCRIDAVSLLTVLTGRAVPFTRPGSASAIAKQPRTERIEVHAEGLHGDEQGDRRVHGGPDKAVHHYPLDHYPPWRDELGAHPLLRAAGAFGENLSTLGMTEQNVCLGDRFAVGSAMLEVSQGRMPCWKLNDRFGVPRMARRVQDTGRTGWYYRVLQPGALCLGDSLALLERPHPAWPLARLSALLFQRVLDFDELRAAQALPLVPSWRRLIDTRLARGEREDWSRRIDGPDSTTPVEALPVPFNGVVPAAGDAHDG</sequence>
<dbReference type="Proteomes" id="UP000316471">
    <property type="component" value="Unassembled WGS sequence"/>
</dbReference>
<dbReference type="SUPFAM" id="SSF50800">
    <property type="entry name" value="PK beta-barrel domain-like"/>
    <property type="match status" value="1"/>
</dbReference>
<dbReference type="InterPro" id="IPR005163">
    <property type="entry name" value="Tri_helical_YiiM-like"/>
</dbReference>
<dbReference type="GO" id="GO:0030170">
    <property type="term" value="F:pyridoxal phosphate binding"/>
    <property type="evidence" value="ECO:0007669"/>
    <property type="project" value="InterPro"/>
</dbReference>
<keyword evidence="3" id="KW-1185">Reference proteome</keyword>
<dbReference type="GO" id="GO:0003824">
    <property type="term" value="F:catalytic activity"/>
    <property type="evidence" value="ECO:0007669"/>
    <property type="project" value="InterPro"/>
</dbReference>
<dbReference type="Pfam" id="PF03475">
    <property type="entry name" value="YiiM_3-alpha"/>
    <property type="match status" value="1"/>
</dbReference>
<proteinExistence type="predicted"/>
<protein>
    <submittedName>
        <fullName evidence="2">MOSC domain-containing protein YiiM</fullName>
    </submittedName>
</protein>
<evidence type="ECO:0000259" key="1">
    <source>
        <dbReference type="PROSITE" id="PS51340"/>
    </source>
</evidence>
<dbReference type="InterPro" id="IPR011037">
    <property type="entry name" value="Pyrv_Knase-like_insert_dom_sf"/>
</dbReference>
<comment type="caution">
    <text evidence="2">The sequence shown here is derived from an EMBL/GenBank/DDBJ whole genome shotgun (WGS) entry which is preliminary data.</text>
</comment>
<dbReference type="Pfam" id="PF03473">
    <property type="entry name" value="MOSC"/>
    <property type="match status" value="1"/>
</dbReference>
<dbReference type="EMBL" id="VLKP01000002">
    <property type="protein sequence ID" value="TWI13454.1"/>
    <property type="molecule type" value="Genomic_DNA"/>
</dbReference>
<dbReference type="GO" id="GO:0030151">
    <property type="term" value="F:molybdenum ion binding"/>
    <property type="evidence" value="ECO:0007669"/>
    <property type="project" value="InterPro"/>
</dbReference>
<dbReference type="PROSITE" id="PS51340">
    <property type="entry name" value="MOSC"/>
    <property type="match status" value="1"/>
</dbReference>
<name>A0A562M0I6_9GAMM</name>
<evidence type="ECO:0000313" key="2">
    <source>
        <dbReference type="EMBL" id="TWI13454.1"/>
    </source>
</evidence>
<evidence type="ECO:0000313" key="3">
    <source>
        <dbReference type="Proteomes" id="UP000316471"/>
    </source>
</evidence>
<dbReference type="OrthoDB" id="9786134at2"/>
<gene>
    <name evidence="2" type="ORF">IP93_00616</name>
</gene>
<dbReference type="InterPro" id="IPR005302">
    <property type="entry name" value="MoCF_Sase_C"/>
</dbReference>
<accession>A0A562M0I6</accession>
<dbReference type="PANTHER" id="PTHR30212:SF2">
    <property type="entry name" value="PROTEIN YIIM"/>
    <property type="match status" value="1"/>
</dbReference>
<dbReference type="PANTHER" id="PTHR30212">
    <property type="entry name" value="PROTEIN YIIM"/>
    <property type="match status" value="1"/>
</dbReference>
<dbReference type="AlphaFoldDB" id="A0A562M0I6"/>
<feature type="domain" description="MOSC" evidence="1">
    <location>
        <begin position="40"/>
        <end position="177"/>
    </location>
</feature>
<organism evidence="2 3">
    <name type="scientific">Aerolutibacter ruishenii</name>
    <dbReference type="NCBI Taxonomy" id="686800"/>
    <lineage>
        <taxon>Bacteria</taxon>
        <taxon>Pseudomonadati</taxon>
        <taxon>Pseudomonadota</taxon>
        <taxon>Gammaproteobacteria</taxon>
        <taxon>Lysobacterales</taxon>
        <taxon>Lysobacteraceae</taxon>
        <taxon>Aerolutibacter</taxon>
    </lineage>
</organism>